<comment type="caution">
    <text evidence="3">The sequence shown here is derived from an EMBL/GenBank/DDBJ whole genome shotgun (WGS) entry which is preliminary data.</text>
</comment>
<evidence type="ECO:0000313" key="4">
    <source>
        <dbReference type="Proteomes" id="UP000530234"/>
    </source>
</evidence>
<dbReference type="GO" id="GO:0003677">
    <property type="term" value="F:DNA binding"/>
    <property type="evidence" value="ECO:0007669"/>
    <property type="project" value="UniProtKB-KW"/>
</dbReference>
<dbReference type="SUPFAM" id="SSF47413">
    <property type="entry name" value="lambda repressor-like DNA-binding domains"/>
    <property type="match status" value="1"/>
</dbReference>
<evidence type="ECO:0000259" key="2">
    <source>
        <dbReference type="PROSITE" id="PS50943"/>
    </source>
</evidence>
<proteinExistence type="predicted"/>
<dbReference type="Gene3D" id="1.10.260.40">
    <property type="entry name" value="lambda repressor-like DNA-binding domains"/>
    <property type="match status" value="1"/>
</dbReference>
<reference evidence="4" key="1">
    <citation type="submission" date="2019-10" db="EMBL/GenBank/DDBJ databases">
        <title>Streptomyces sp. nov., a novel actinobacterium isolated from alkaline environment.</title>
        <authorList>
            <person name="Golinska P."/>
        </authorList>
    </citation>
    <scope>NUCLEOTIDE SEQUENCE [LARGE SCALE GENOMIC DNA]</scope>
    <source>
        <strain evidence="4">DSM 42108</strain>
    </source>
</reference>
<sequence>MPGHTFGDRLREARKLAGITQSDLAARSGVSLSMIRKIEQGSRESRLETARRLASALDIPTTRLLATEPPESTPPVDHDRWAELVAAVSAPGPGDVEEEPTPAGVSSALNSAVDLYVRGRFTDLATLLPALVRDSTALADTSLQMRVLQLAGRLMTQVRLYEPASTAFDRADRLVPDTLHGASMANNRCWLLLRSGRLQEASDLAARWAVELEPRLSTATNGELSAWGAVLLRVAATAARDSRPDDAQHALRLATAAGAMMRPGGAGEARTAGFYRGFSSVTVAMQRAERAMVEDRPDEVLRLADRIGALRLAPTVNSRNRHLLDVANAQVRTRQYGEATETLLRVERDAPQWLGHQRYARDIVQAMTERRRKLTPEMRRLARTIHLPM</sequence>
<protein>
    <submittedName>
        <fullName evidence="3">Helix-turn-helix domain-containing protein</fullName>
    </submittedName>
</protein>
<dbReference type="InterPro" id="IPR010982">
    <property type="entry name" value="Lambda_DNA-bd_dom_sf"/>
</dbReference>
<evidence type="ECO:0000313" key="3">
    <source>
        <dbReference type="EMBL" id="MBB0228357.1"/>
    </source>
</evidence>
<keyword evidence="1" id="KW-0238">DNA-binding</keyword>
<feature type="domain" description="HTH cro/C1-type" evidence="2">
    <location>
        <begin position="10"/>
        <end position="64"/>
    </location>
</feature>
<dbReference type="GO" id="GO:0005829">
    <property type="term" value="C:cytosol"/>
    <property type="evidence" value="ECO:0007669"/>
    <property type="project" value="TreeGrafter"/>
</dbReference>
<dbReference type="Proteomes" id="UP000530234">
    <property type="component" value="Unassembled WGS sequence"/>
</dbReference>
<organism evidence="3 4">
    <name type="scientific">Streptomyces calidiresistens</name>
    <dbReference type="NCBI Taxonomy" id="1485586"/>
    <lineage>
        <taxon>Bacteria</taxon>
        <taxon>Bacillati</taxon>
        <taxon>Actinomycetota</taxon>
        <taxon>Actinomycetes</taxon>
        <taxon>Kitasatosporales</taxon>
        <taxon>Streptomycetaceae</taxon>
        <taxon>Streptomyces</taxon>
    </lineage>
</organism>
<dbReference type="RefSeq" id="WP_182660042.1">
    <property type="nucleotide sequence ID" value="NZ_VKHS01000022.1"/>
</dbReference>
<dbReference type="InterPro" id="IPR050807">
    <property type="entry name" value="TransReg_Diox_bact_type"/>
</dbReference>
<dbReference type="AlphaFoldDB" id="A0A7W3SZX2"/>
<dbReference type="EMBL" id="VKHS01000022">
    <property type="protein sequence ID" value="MBB0228357.1"/>
    <property type="molecule type" value="Genomic_DNA"/>
</dbReference>
<dbReference type="GO" id="GO:0003700">
    <property type="term" value="F:DNA-binding transcription factor activity"/>
    <property type="evidence" value="ECO:0007669"/>
    <property type="project" value="TreeGrafter"/>
</dbReference>
<dbReference type="InterPro" id="IPR011990">
    <property type="entry name" value="TPR-like_helical_dom_sf"/>
</dbReference>
<dbReference type="PANTHER" id="PTHR46797:SF1">
    <property type="entry name" value="METHYLPHOSPHONATE SYNTHASE"/>
    <property type="match status" value="1"/>
</dbReference>
<keyword evidence="4" id="KW-1185">Reference proteome</keyword>
<accession>A0A7W3SZX2</accession>
<gene>
    <name evidence="3" type="ORF">FOE67_02200</name>
</gene>
<dbReference type="PROSITE" id="PS50943">
    <property type="entry name" value="HTH_CROC1"/>
    <property type="match status" value="1"/>
</dbReference>
<evidence type="ECO:0000256" key="1">
    <source>
        <dbReference type="ARBA" id="ARBA00023125"/>
    </source>
</evidence>
<dbReference type="SMART" id="SM00530">
    <property type="entry name" value="HTH_XRE"/>
    <property type="match status" value="1"/>
</dbReference>
<dbReference type="Pfam" id="PF01381">
    <property type="entry name" value="HTH_3"/>
    <property type="match status" value="1"/>
</dbReference>
<dbReference type="PANTHER" id="PTHR46797">
    <property type="entry name" value="HTH-TYPE TRANSCRIPTIONAL REGULATOR"/>
    <property type="match status" value="1"/>
</dbReference>
<dbReference type="CDD" id="cd00093">
    <property type="entry name" value="HTH_XRE"/>
    <property type="match status" value="1"/>
</dbReference>
<dbReference type="SUPFAM" id="SSF48452">
    <property type="entry name" value="TPR-like"/>
    <property type="match status" value="1"/>
</dbReference>
<name>A0A7W3SZX2_9ACTN</name>
<dbReference type="InterPro" id="IPR001387">
    <property type="entry name" value="Cro/C1-type_HTH"/>
</dbReference>